<evidence type="ECO:0000313" key="2">
    <source>
        <dbReference type="Proteomes" id="UP001642487"/>
    </source>
</evidence>
<gene>
    <name evidence="1" type="ORF">CITCOLO1_LOCUS20112</name>
</gene>
<dbReference type="EMBL" id="OZ021742">
    <property type="protein sequence ID" value="CAK9327724.1"/>
    <property type="molecule type" value="Genomic_DNA"/>
</dbReference>
<reference evidence="1 2" key="1">
    <citation type="submission" date="2024-03" db="EMBL/GenBank/DDBJ databases">
        <authorList>
            <person name="Gkanogiannis A."/>
            <person name="Becerra Lopez-Lavalle L."/>
        </authorList>
    </citation>
    <scope>NUCLEOTIDE SEQUENCE [LARGE SCALE GENOMIC DNA]</scope>
</reference>
<keyword evidence="2" id="KW-1185">Reference proteome</keyword>
<organism evidence="1 2">
    <name type="scientific">Citrullus colocynthis</name>
    <name type="common">colocynth</name>
    <dbReference type="NCBI Taxonomy" id="252529"/>
    <lineage>
        <taxon>Eukaryota</taxon>
        <taxon>Viridiplantae</taxon>
        <taxon>Streptophyta</taxon>
        <taxon>Embryophyta</taxon>
        <taxon>Tracheophyta</taxon>
        <taxon>Spermatophyta</taxon>
        <taxon>Magnoliopsida</taxon>
        <taxon>eudicotyledons</taxon>
        <taxon>Gunneridae</taxon>
        <taxon>Pentapetalae</taxon>
        <taxon>rosids</taxon>
        <taxon>fabids</taxon>
        <taxon>Cucurbitales</taxon>
        <taxon>Cucurbitaceae</taxon>
        <taxon>Benincaseae</taxon>
        <taxon>Citrullus</taxon>
    </lineage>
</organism>
<proteinExistence type="predicted"/>
<name>A0ABP0Z4K5_9ROSI</name>
<dbReference type="Proteomes" id="UP001642487">
    <property type="component" value="Chromosome 8"/>
</dbReference>
<protein>
    <submittedName>
        <fullName evidence="1">Uncharacterized protein</fullName>
    </submittedName>
</protein>
<sequence>MCLKKFQASLRRSLPLLNFSYKLFQGHHVPDIPPPSPFEQEDALNAELGNSPFGKRLMHSLTAEFRTLNDVIDRASSRKREAE</sequence>
<accession>A0ABP0Z4K5</accession>
<evidence type="ECO:0000313" key="1">
    <source>
        <dbReference type="EMBL" id="CAK9327724.1"/>
    </source>
</evidence>